<evidence type="ECO:0000313" key="2">
    <source>
        <dbReference type="WBParaSite" id="L893_g9782.t1"/>
    </source>
</evidence>
<dbReference type="Proteomes" id="UP000095287">
    <property type="component" value="Unplaced"/>
</dbReference>
<organism evidence="1 2">
    <name type="scientific">Steinernema glaseri</name>
    <dbReference type="NCBI Taxonomy" id="37863"/>
    <lineage>
        <taxon>Eukaryota</taxon>
        <taxon>Metazoa</taxon>
        <taxon>Ecdysozoa</taxon>
        <taxon>Nematoda</taxon>
        <taxon>Chromadorea</taxon>
        <taxon>Rhabditida</taxon>
        <taxon>Tylenchina</taxon>
        <taxon>Panagrolaimomorpha</taxon>
        <taxon>Strongyloidoidea</taxon>
        <taxon>Steinernematidae</taxon>
        <taxon>Steinernema</taxon>
    </lineage>
</organism>
<name>A0A1I8AWW3_9BILA</name>
<evidence type="ECO:0000313" key="1">
    <source>
        <dbReference type="Proteomes" id="UP000095287"/>
    </source>
</evidence>
<accession>A0A1I8AWW3</accession>
<protein>
    <submittedName>
        <fullName evidence="2">Triphosphoribosyl-dephospho-CoA synthase</fullName>
    </submittedName>
</protein>
<dbReference type="WBParaSite" id="L893_g9782.t1">
    <property type="protein sequence ID" value="L893_g9782.t1"/>
    <property type="gene ID" value="L893_g9782"/>
</dbReference>
<keyword evidence="1" id="KW-1185">Reference proteome</keyword>
<proteinExistence type="predicted"/>
<reference evidence="2" key="1">
    <citation type="submission" date="2016-11" db="UniProtKB">
        <authorList>
            <consortium name="WormBaseParasite"/>
        </authorList>
    </citation>
    <scope>IDENTIFICATION</scope>
</reference>
<sequence length="99" mass="10553">MLEAGQQQHLAPGLLDHPYHALRQALAEQAQVEFAFNLLARQHGACPALFGIAGALFEQLGTAAFIGTEGKELGQQLGEDLRVVGKIGEQALHDGLDPQ</sequence>
<dbReference type="AlphaFoldDB" id="A0A1I8AWW3"/>